<evidence type="ECO:0000313" key="5">
    <source>
        <dbReference type="EMBL" id="MFC5661498.1"/>
    </source>
</evidence>
<feature type="repeat" description="WD" evidence="3">
    <location>
        <begin position="1165"/>
        <end position="1209"/>
    </location>
</feature>
<dbReference type="SUPFAM" id="SSF50998">
    <property type="entry name" value="Quinoprotein alcohol dehydrogenase-like"/>
    <property type="match status" value="1"/>
</dbReference>
<dbReference type="CDD" id="cd00200">
    <property type="entry name" value="WD40"/>
    <property type="match status" value="2"/>
</dbReference>
<protein>
    <recommendedName>
        <fullName evidence="7">Orc1-like AAA ATPase domain-containing protein</fullName>
    </recommendedName>
</protein>
<dbReference type="RefSeq" id="WP_380223058.1">
    <property type="nucleotide sequence ID" value="NZ_JBHSOF010000001.1"/>
</dbReference>
<reference evidence="6" key="1">
    <citation type="journal article" date="2019" name="Int. J. Syst. Evol. Microbiol.">
        <title>The Global Catalogue of Microorganisms (GCM) 10K type strain sequencing project: providing services to taxonomists for standard genome sequencing and annotation.</title>
        <authorList>
            <consortium name="The Broad Institute Genomics Platform"/>
            <consortium name="The Broad Institute Genome Sequencing Center for Infectious Disease"/>
            <person name="Wu L."/>
            <person name="Ma J."/>
        </authorList>
    </citation>
    <scope>NUCLEOTIDE SEQUENCE [LARGE SCALE GENOMIC DNA]</scope>
    <source>
        <strain evidence="6">CGMCC 4.1437</strain>
    </source>
</reference>
<proteinExistence type="predicted"/>
<dbReference type="InterPro" id="IPR011047">
    <property type="entry name" value="Quinoprotein_ADH-like_sf"/>
</dbReference>
<dbReference type="InterPro" id="IPR036322">
    <property type="entry name" value="WD40_repeat_dom_sf"/>
</dbReference>
<evidence type="ECO:0000256" key="1">
    <source>
        <dbReference type="ARBA" id="ARBA00022574"/>
    </source>
</evidence>
<feature type="repeat" description="WD" evidence="3">
    <location>
        <begin position="1303"/>
        <end position="1337"/>
    </location>
</feature>
<accession>A0ABW0WTA4</accession>
<keyword evidence="6" id="KW-1185">Reference proteome</keyword>
<dbReference type="PRINTS" id="PR00320">
    <property type="entry name" value="GPROTEINBRPT"/>
</dbReference>
<name>A0ABW0WTA4_9ACTN</name>
<dbReference type="Proteomes" id="UP001595975">
    <property type="component" value="Unassembled WGS sequence"/>
</dbReference>
<feature type="compositionally biased region" description="Polar residues" evidence="4">
    <location>
        <begin position="1"/>
        <end position="17"/>
    </location>
</feature>
<keyword evidence="2" id="KW-0677">Repeat</keyword>
<gene>
    <name evidence="5" type="ORF">ACFP3U_00725</name>
</gene>
<dbReference type="PANTHER" id="PTHR22847:SF637">
    <property type="entry name" value="WD REPEAT DOMAIN 5B"/>
    <property type="match status" value="1"/>
</dbReference>
<comment type="caution">
    <text evidence="5">The sequence shown here is derived from an EMBL/GenBank/DDBJ whole genome shotgun (WGS) entry which is preliminary data.</text>
</comment>
<feature type="repeat" description="WD" evidence="3">
    <location>
        <begin position="1004"/>
        <end position="1026"/>
    </location>
</feature>
<dbReference type="SUPFAM" id="SSF50978">
    <property type="entry name" value="WD40 repeat-like"/>
    <property type="match status" value="1"/>
</dbReference>
<evidence type="ECO:0000313" key="6">
    <source>
        <dbReference type="Proteomes" id="UP001595975"/>
    </source>
</evidence>
<feature type="repeat" description="WD" evidence="3">
    <location>
        <begin position="1211"/>
        <end position="1255"/>
    </location>
</feature>
<feature type="repeat" description="WD" evidence="3">
    <location>
        <begin position="1028"/>
        <end position="1072"/>
    </location>
</feature>
<evidence type="ECO:0000256" key="3">
    <source>
        <dbReference type="PROSITE-ProRule" id="PRU00221"/>
    </source>
</evidence>
<feature type="repeat" description="WD" evidence="3">
    <location>
        <begin position="882"/>
        <end position="926"/>
    </location>
</feature>
<feature type="repeat" description="WD" evidence="3">
    <location>
        <begin position="836"/>
        <end position="880"/>
    </location>
</feature>
<dbReference type="SMART" id="SM00320">
    <property type="entry name" value="WD40"/>
    <property type="match status" value="13"/>
</dbReference>
<dbReference type="EMBL" id="JBHSOF010000001">
    <property type="protein sequence ID" value="MFC5661498.1"/>
    <property type="molecule type" value="Genomic_DNA"/>
</dbReference>
<feature type="repeat" description="WD" evidence="3">
    <location>
        <begin position="1395"/>
        <end position="1429"/>
    </location>
</feature>
<dbReference type="InterPro" id="IPR015943">
    <property type="entry name" value="WD40/YVTN_repeat-like_dom_sf"/>
</dbReference>
<evidence type="ECO:0008006" key="7">
    <source>
        <dbReference type="Google" id="ProtNLM"/>
    </source>
</evidence>
<dbReference type="PROSITE" id="PS50082">
    <property type="entry name" value="WD_REPEATS_2"/>
    <property type="match status" value="10"/>
</dbReference>
<organism evidence="5 6">
    <name type="scientific">Kitasatospora misakiensis</name>
    <dbReference type="NCBI Taxonomy" id="67330"/>
    <lineage>
        <taxon>Bacteria</taxon>
        <taxon>Bacillati</taxon>
        <taxon>Actinomycetota</taxon>
        <taxon>Actinomycetes</taxon>
        <taxon>Kitasatosporales</taxon>
        <taxon>Streptomycetaceae</taxon>
        <taxon>Kitasatospora</taxon>
    </lineage>
</organism>
<dbReference type="Gene3D" id="2.130.10.10">
    <property type="entry name" value="YVTN repeat-like/Quinoprotein amine dehydrogenase"/>
    <property type="match status" value="5"/>
</dbReference>
<dbReference type="PANTHER" id="PTHR22847">
    <property type="entry name" value="WD40 REPEAT PROTEIN"/>
    <property type="match status" value="1"/>
</dbReference>
<dbReference type="InterPro" id="IPR001680">
    <property type="entry name" value="WD40_rpt"/>
</dbReference>
<dbReference type="InterPro" id="IPR020472">
    <property type="entry name" value="WD40_PAC1"/>
</dbReference>
<feature type="repeat" description="WD" evidence="3">
    <location>
        <begin position="1119"/>
        <end position="1154"/>
    </location>
</feature>
<sequence>MTASGTPADTWDTSDTFGPNAETGGGVELFPVNFTAYRHHPDLDTDRHVKAIADLLAPFGPHVRPWTVPGHERNRQAVEDRLGTWKRPAASHYGNSVLYWAGHGSADHLAHHRTPAPIDDGIFPEEVAHAIGGRQLHPDAAHTWVIVVLDACFSHEFAQDVHLALLRRHRAAKRYLLLSTAAQGYAELGAFTHALQRALTVAFRGRKAVGLVELGQELARDLGGYSGTSADDHRDRLVRLDEDIASAVSAPFDQLDELRSFIDQLPPDERRHFVPKASGAEFGELAWYFHGRTVQRDHILRWLTTIHQGTLVVTGPAGAGKSALLGHVLLHTSSLLRDLLVRHEHLDALPPGTPCPDDPFDLTAHLAGLTLNRTVQLIADAAGLPDLAQEAAEGGPAADLTGRLITELRARRARLTLLFDALDEAEQPLIIADTLLRPLAAVPGIRLVVGTRRSTREGPDRPAPADTDLLDALQPRPHPLGCSRVAGLEVVEVGQDQEALAGYLRTKLTAAKHRGTLDADDTDITAAVHRLVVDHPRGDGEPQQFLYVRLAAHELLNDPRLLHDPTPLIGRTHRELFTRALERLHRTNPRYTPLLQALGLAQGRGLPDQDGIWAAIANALAPLPTETRNAIPGLLRDAAPYLALDQEHDQSVYRLAHRTFTEHFTAAPDAARAHAAVTTALIHHATSALGPSNTHDGDGPHVAPAAVSPYIRHHLAAHARLGHSAGALDALGENPDVLDTLDLTSITTAVFGHGLPTGALPPAIAGTVLLQHDARSTIPDEPTATATAWRRWSRRLGTTYIQGTPPPSEPALQGPGTRLPDLVTGSVRRRRLHLQLTGHPGWVSAIAVFAAPDGTPRLATGGVDRSVRIWDPATGSQTGEPLTGHTNVVNAVAVFAAPDGTPRLATGGVDGTVRIWDPATGSQAGEPLTGHTREFDISHIRGVRAVAVFAAPDGTARLATGGGGGSVRIWDPATGTQIGEPLTGYIGYLRALAVFTEPDGTPRIASGGYDGSVQIWDPAAGTQIGEPLTGHEESVLAIAVFAAPDGTPRLATGGGDGTVRIWDPATGSQIGEPLIGHPGWVYAVAVFTAPDGTPRVASATGRTVWIWDPATGTRIGEPFTGHTGNVGAMAVFTAPDGTPRLATGSDDKTVRIWDPAAQTRIGESPTGHSGRVYAVVVFAAPDGTARLATGGVDGSVRIWDPVTGTQIGEPFTGHTGHVLAVAVFAAPDGTPRLASGGNDGSVRIWDPATGTQIGKPVTGHGRAVYEVAVFAAPDGTPRIASANNESLVGIWDPSTGTETGALIFGHEGAVSAVAVFAALDGTPRLATGGVDRTVRIWFPSSGTQTIEPLTGHTGRVNAVAVFTAPDGTPRLATGSDDRTVRIWDPTTGTQIGEPLVGHTDRVNAVAVFAAPDGTPRLASAGHDGTVRIWGPATGTGTALPLASVIYSLTAGHGLLIAGTEDGFLCLDISSMYDHPADAESEEAQRGARDEP</sequence>
<evidence type="ECO:0000256" key="2">
    <source>
        <dbReference type="ARBA" id="ARBA00022737"/>
    </source>
</evidence>
<dbReference type="Pfam" id="PF00400">
    <property type="entry name" value="WD40"/>
    <property type="match status" value="11"/>
</dbReference>
<keyword evidence="1 3" id="KW-0853">WD repeat</keyword>
<evidence type="ECO:0000256" key="4">
    <source>
        <dbReference type="SAM" id="MobiDB-lite"/>
    </source>
</evidence>
<feature type="region of interest" description="Disordered" evidence="4">
    <location>
        <begin position="1"/>
        <end position="25"/>
    </location>
</feature>
<feature type="repeat" description="WD" evidence="3">
    <location>
        <begin position="1349"/>
        <end position="1393"/>
    </location>
</feature>
<dbReference type="PROSITE" id="PS50294">
    <property type="entry name" value="WD_REPEATS_REGION"/>
    <property type="match status" value="7"/>
</dbReference>